<dbReference type="InterPro" id="IPR014284">
    <property type="entry name" value="RNA_pol_sigma-70_dom"/>
</dbReference>
<dbReference type="Gene3D" id="1.10.10.10">
    <property type="entry name" value="Winged helix-like DNA-binding domain superfamily/Winged helix DNA-binding domain"/>
    <property type="match status" value="1"/>
</dbReference>
<keyword evidence="3" id="KW-0731">Sigma factor</keyword>
<dbReference type="SUPFAM" id="SSF88946">
    <property type="entry name" value="Sigma2 domain of RNA polymerase sigma factors"/>
    <property type="match status" value="1"/>
</dbReference>
<comment type="similarity">
    <text evidence="1">Belongs to the sigma-70 factor family. ECF subfamily.</text>
</comment>
<comment type="caution">
    <text evidence="6">The sequence shown here is derived from an EMBL/GenBank/DDBJ whole genome shotgun (WGS) entry which is preliminary data.</text>
</comment>
<dbReference type="RefSeq" id="WP_254099095.1">
    <property type="nucleotide sequence ID" value="NZ_JANATA010000004.1"/>
</dbReference>
<accession>A0AA41X3U5</accession>
<evidence type="ECO:0000256" key="4">
    <source>
        <dbReference type="ARBA" id="ARBA00023163"/>
    </source>
</evidence>
<evidence type="ECO:0000259" key="5">
    <source>
        <dbReference type="Pfam" id="PF08281"/>
    </source>
</evidence>
<protein>
    <submittedName>
        <fullName evidence="6">Sigma-70 family RNA polymerase sigma factor</fullName>
    </submittedName>
</protein>
<feature type="domain" description="RNA polymerase sigma factor 70 region 4 type 2" evidence="5">
    <location>
        <begin position="137"/>
        <end position="188"/>
    </location>
</feature>
<dbReference type="InterPro" id="IPR013324">
    <property type="entry name" value="RNA_pol_sigma_r3/r4-like"/>
</dbReference>
<dbReference type="PANTHER" id="PTHR43133">
    <property type="entry name" value="RNA POLYMERASE ECF-TYPE SIGMA FACTO"/>
    <property type="match status" value="1"/>
</dbReference>
<dbReference type="Pfam" id="PF08281">
    <property type="entry name" value="Sigma70_r4_2"/>
    <property type="match status" value="1"/>
</dbReference>
<dbReference type="InterPro" id="IPR013249">
    <property type="entry name" value="RNA_pol_sigma70_r4_t2"/>
</dbReference>
<dbReference type="NCBIfam" id="TIGR02937">
    <property type="entry name" value="sigma70-ECF"/>
    <property type="match status" value="1"/>
</dbReference>
<evidence type="ECO:0000256" key="3">
    <source>
        <dbReference type="ARBA" id="ARBA00023082"/>
    </source>
</evidence>
<dbReference type="GO" id="GO:0016987">
    <property type="term" value="F:sigma factor activity"/>
    <property type="evidence" value="ECO:0007669"/>
    <property type="project" value="UniProtKB-KW"/>
</dbReference>
<dbReference type="InterPro" id="IPR013325">
    <property type="entry name" value="RNA_pol_sigma_r2"/>
</dbReference>
<gene>
    <name evidence="6" type="ORF">NLF92_03875</name>
</gene>
<dbReference type="InterPro" id="IPR039425">
    <property type="entry name" value="RNA_pol_sigma-70-like"/>
</dbReference>
<dbReference type="InterPro" id="IPR036388">
    <property type="entry name" value="WH-like_DNA-bd_sf"/>
</dbReference>
<sequence>MTKSEIHKLESFFLANQQKAFLFCQYRGLSEQDSLDIIQDTMLQFYKHYSHKAESDWAPLFFTVLRHKLIDKQRWLSLQNKLFFWQKTGNDDTSDSHNIELAESLFAAHAELNKSEWTDNECKNTEYAVAHAQGYKKLINTIQMLPEKQQSVFLLKTINEFSEQHIAEVLGVSVGTVKQHYARAKKQLQHYLGEQDD</sequence>
<dbReference type="PANTHER" id="PTHR43133:SF64">
    <property type="entry name" value="ECF SIGMA FACTOR"/>
    <property type="match status" value="1"/>
</dbReference>
<dbReference type="EMBL" id="JANATA010000004">
    <property type="protein sequence ID" value="MCP3428084.1"/>
    <property type="molecule type" value="Genomic_DNA"/>
</dbReference>
<keyword evidence="2" id="KW-0805">Transcription regulation</keyword>
<reference evidence="6" key="1">
    <citation type="submission" date="2022-07" db="EMBL/GenBank/DDBJ databases">
        <title>Characterization of the Novel Bacterium Alteromonas immobilis LMIT006 and Alteromonas gregis LMIT007.</title>
        <authorList>
            <person name="Lin X."/>
        </authorList>
    </citation>
    <scope>NUCLEOTIDE SEQUENCE</scope>
    <source>
        <strain evidence="6">LMIT007</strain>
    </source>
</reference>
<proteinExistence type="inferred from homology"/>
<name>A0AA41X3U5_9ALTE</name>
<dbReference type="SUPFAM" id="SSF88659">
    <property type="entry name" value="Sigma3 and sigma4 domains of RNA polymerase sigma factors"/>
    <property type="match status" value="1"/>
</dbReference>
<keyword evidence="7" id="KW-1185">Reference proteome</keyword>
<evidence type="ECO:0000313" key="6">
    <source>
        <dbReference type="EMBL" id="MCP3428084.1"/>
    </source>
</evidence>
<dbReference type="Proteomes" id="UP001165413">
    <property type="component" value="Unassembled WGS sequence"/>
</dbReference>
<organism evidence="6 7">
    <name type="scientific">Opacimonas viscosa</name>
    <dbReference type="NCBI Taxonomy" id="2961944"/>
    <lineage>
        <taxon>Bacteria</taxon>
        <taxon>Pseudomonadati</taxon>
        <taxon>Pseudomonadota</taxon>
        <taxon>Gammaproteobacteria</taxon>
        <taxon>Alteromonadales</taxon>
        <taxon>Alteromonadaceae</taxon>
        <taxon>Opacimonas</taxon>
    </lineage>
</organism>
<evidence type="ECO:0000256" key="2">
    <source>
        <dbReference type="ARBA" id="ARBA00023015"/>
    </source>
</evidence>
<evidence type="ECO:0000313" key="7">
    <source>
        <dbReference type="Proteomes" id="UP001165413"/>
    </source>
</evidence>
<evidence type="ECO:0000256" key="1">
    <source>
        <dbReference type="ARBA" id="ARBA00010641"/>
    </source>
</evidence>
<dbReference type="CDD" id="cd06171">
    <property type="entry name" value="Sigma70_r4"/>
    <property type="match status" value="1"/>
</dbReference>
<keyword evidence="4" id="KW-0804">Transcription</keyword>
<dbReference type="Gene3D" id="1.10.1740.10">
    <property type="match status" value="1"/>
</dbReference>
<dbReference type="GO" id="GO:0003677">
    <property type="term" value="F:DNA binding"/>
    <property type="evidence" value="ECO:0007669"/>
    <property type="project" value="InterPro"/>
</dbReference>
<dbReference type="GO" id="GO:0006352">
    <property type="term" value="P:DNA-templated transcription initiation"/>
    <property type="evidence" value="ECO:0007669"/>
    <property type="project" value="InterPro"/>
</dbReference>
<dbReference type="AlphaFoldDB" id="A0AA41X3U5"/>